<dbReference type="Proteomes" id="UP000634136">
    <property type="component" value="Unassembled WGS sequence"/>
</dbReference>
<dbReference type="PANTHER" id="PTHR33919:SF9">
    <property type="entry name" value="RIBOSOME BIOGENESIS NEP1-LIKE PROTEIN"/>
    <property type="match status" value="1"/>
</dbReference>
<proteinExistence type="predicted"/>
<gene>
    <name evidence="1" type="ORF">G2W53_039046</name>
</gene>
<sequence>MVSVALALGAHTAFQQIARSPSVHVNKRRRETMPEVEEPDRTVDCADKFINRSMLRKVAHIQDNKTTLSDPVHPDPFTRPRTVESLKTVGIEPGRR</sequence>
<evidence type="ECO:0000313" key="2">
    <source>
        <dbReference type="Proteomes" id="UP000634136"/>
    </source>
</evidence>
<dbReference type="PANTHER" id="PTHR33919">
    <property type="entry name" value="OS09G0127700 PROTEIN"/>
    <property type="match status" value="1"/>
</dbReference>
<evidence type="ECO:0000313" key="1">
    <source>
        <dbReference type="EMBL" id="KAF7806885.1"/>
    </source>
</evidence>
<protein>
    <submittedName>
        <fullName evidence="1">NADH-ubiquinone reductase complex 1 MLRQ subunit</fullName>
    </submittedName>
</protein>
<dbReference type="OrthoDB" id="2013913at2759"/>
<keyword evidence="2" id="KW-1185">Reference proteome</keyword>
<accession>A0A834W2H6</accession>
<dbReference type="EMBL" id="JAAIUW010000012">
    <property type="protein sequence ID" value="KAF7806885.1"/>
    <property type="molecule type" value="Genomic_DNA"/>
</dbReference>
<dbReference type="AlphaFoldDB" id="A0A834W2H6"/>
<keyword evidence="1" id="KW-0830">Ubiquinone</keyword>
<name>A0A834W2H6_9FABA</name>
<organism evidence="1 2">
    <name type="scientific">Senna tora</name>
    <dbReference type="NCBI Taxonomy" id="362788"/>
    <lineage>
        <taxon>Eukaryota</taxon>
        <taxon>Viridiplantae</taxon>
        <taxon>Streptophyta</taxon>
        <taxon>Embryophyta</taxon>
        <taxon>Tracheophyta</taxon>
        <taxon>Spermatophyta</taxon>
        <taxon>Magnoliopsida</taxon>
        <taxon>eudicotyledons</taxon>
        <taxon>Gunneridae</taxon>
        <taxon>Pentapetalae</taxon>
        <taxon>rosids</taxon>
        <taxon>fabids</taxon>
        <taxon>Fabales</taxon>
        <taxon>Fabaceae</taxon>
        <taxon>Caesalpinioideae</taxon>
        <taxon>Cassia clade</taxon>
        <taxon>Senna</taxon>
    </lineage>
</organism>
<comment type="caution">
    <text evidence="1">The sequence shown here is derived from an EMBL/GenBank/DDBJ whole genome shotgun (WGS) entry which is preliminary data.</text>
</comment>
<reference evidence="1" key="1">
    <citation type="submission" date="2020-09" db="EMBL/GenBank/DDBJ databases">
        <title>Genome-Enabled Discovery of Anthraquinone Biosynthesis in Senna tora.</title>
        <authorList>
            <person name="Kang S.-H."/>
            <person name="Pandey R.P."/>
            <person name="Lee C.-M."/>
            <person name="Sim J.-S."/>
            <person name="Jeong J.-T."/>
            <person name="Choi B.-S."/>
            <person name="Jung M."/>
            <person name="Ginzburg D."/>
            <person name="Zhao K."/>
            <person name="Won S.Y."/>
            <person name="Oh T.-J."/>
            <person name="Yu Y."/>
            <person name="Kim N.-H."/>
            <person name="Lee O.R."/>
            <person name="Lee T.-H."/>
            <person name="Bashyal P."/>
            <person name="Kim T.-S."/>
            <person name="Lee W.-H."/>
            <person name="Kawkins C."/>
            <person name="Kim C.-K."/>
            <person name="Kim J.S."/>
            <person name="Ahn B.O."/>
            <person name="Rhee S.Y."/>
            <person name="Sohng J.K."/>
        </authorList>
    </citation>
    <scope>NUCLEOTIDE SEQUENCE</scope>
    <source>
        <tissue evidence="1">Leaf</tissue>
    </source>
</reference>